<comment type="similarity">
    <text evidence="6">Belongs to the exbB/tolQ family.</text>
</comment>
<sequence>MDLGSVVGSISGIFLIIAAIFIAGDIHNFWNIPGLMIVLGGTVSTTLLTFQFKDVVTAFRAAYFAFTMDKKDPNSMVATMIKLSEISRRQGILGLSSIKTKSRFLKKACALIADGSEEETIRSALRTEIESLKMRHFIVQDIFRKMGLYSPAFGMLGTLIGLIQMLSKLQDPSQIGSSMAIAILTTFYGSLLSTLFCLPIAGKLKARTVHEVINLEIVFEGAIGILDNNNPIIVYERLSSFIPAAKRRSLSSMRTR</sequence>
<dbReference type="AlphaFoldDB" id="A0A8J6NTB5"/>
<keyword evidence="2" id="KW-1003">Cell membrane</keyword>
<organism evidence="9 10">
    <name type="scientific">Candidatus Desulfatibia vada</name>
    <dbReference type="NCBI Taxonomy" id="2841696"/>
    <lineage>
        <taxon>Bacteria</taxon>
        <taxon>Pseudomonadati</taxon>
        <taxon>Thermodesulfobacteriota</taxon>
        <taxon>Desulfobacteria</taxon>
        <taxon>Desulfobacterales</taxon>
        <taxon>Desulfobacterales incertae sedis</taxon>
        <taxon>Candidatus Desulfatibia</taxon>
    </lineage>
</organism>
<dbReference type="Proteomes" id="UP000605201">
    <property type="component" value="Unassembled WGS sequence"/>
</dbReference>
<evidence type="ECO:0000256" key="7">
    <source>
        <dbReference type="SAM" id="Phobius"/>
    </source>
</evidence>
<keyword evidence="4 7" id="KW-1133">Transmembrane helix</keyword>
<gene>
    <name evidence="9" type="ORF">H8D96_12400</name>
</gene>
<keyword evidence="6" id="KW-0813">Transport</keyword>
<keyword evidence="3 7" id="KW-0812">Transmembrane</keyword>
<dbReference type="EMBL" id="JACNIG010000244">
    <property type="protein sequence ID" value="MBC8432704.1"/>
    <property type="molecule type" value="Genomic_DNA"/>
</dbReference>
<protein>
    <submittedName>
        <fullName evidence="9">MotA/TolQ/ExbB proton channel family protein</fullName>
    </submittedName>
</protein>
<feature type="transmembrane region" description="Helical" evidence="7">
    <location>
        <begin position="30"/>
        <end position="50"/>
    </location>
</feature>
<keyword evidence="5 7" id="KW-0472">Membrane</keyword>
<reference evidence="9 10" key="1">
    <citation type="submission" date="2020-08" db="EMBL/GenBank/DDBJ databases">
        <title>Bridging the membrane lipid divide: bacteria of the FCB group superphylum have the potential to synthesize archaeal ether lipids.</title>
        <authorList>
            <person name="Villanueva L."/>
            <person name="Von Meijenfeldt F.A.B."/>
            <person name="Westbye A.B."/>
            <person name="Yadav S."/>
            <person name="Hopmans E.C."/>
            <person name="Dutilh B.E."/>
            <person name="Sinninghe Damste J.S."/>
        </authorList>
    </citation>
    <scope>NUCLEOTIDE SEQUENCE [LARGE SCALE GENOMIC DNA]</scope>
    <source>
        <strain evidence="9">NIOZ-UU17</strain>
    </source>
</reference>
<name>A0A8J6NTB5_9BACT</name>
<dbReference type="Pfam" id="PF01618">
    <property type="entry name" value="MotA_ExbB"/>
    <property type="match status" value="1"/>
</dbReference>
<dbReference type="GO" id="GO:0071978">
    <property type="term" value="P:bacterial-type flagellum-dependent swarming motility"/>
    <property type="evidence" value="ECO:0007669"/>
    <property type="project" value="InterPro"/>
</dbReference>
<dbReference type="GO" id="GO:0006935">
    <property type="term" value="P:chemotaxis"/>
    <property type="evidence" value="ECO:0007669"/>
    <property type="project" value="InterPro"/>
</dbReference>
<evidence type="ECO:0000259" key="8">
    <source>
        <dbReference type="Pfam" id="PF01618"/>
    </source>
</evidence>
<accession>A0A8J6NTB5</accession>
<evidence type="ECO:0000256" key="3">
    <source>
        <dbReference type="ARBA" id="ARBA00022692"/>
    </source>
</evidence>
<dbReference type="InterPro" id="IPR047055">
    <property type="entry name" value="MotA-like"/>
</dbReference>
<comment type="subcellular location">
    <subcellularLocation>
        <location evidence="1">Cell membrane</location>
        <topology evidence="1">Multi-pass membrane protein</topology>
    </subcellularLocation>
    <subcellularLocation>
        <location evidence="6">Membrane</location>
        <topology evidence="6">Multi-pass membrane protein</topology>
    </subcellularLocation>
</comment>
<dbReference type="PANTHER" id="PTHR30433">
    <property type="entry name" value="CHEMOTAXIS PROTEIN MOTA"/>
    <property type="match status" value="1"/>
</dbReference>
<evidence type="ECO:0000256" key="4">
    <source>
        <dbReference type="ARBA" id="ARBA00022989"/>
    </source>
</evidence>
<proteinExistence type="inferred from homology"/>
<keyword evidence="6" id="KW-0653">Protein transport</keyword>
<comment type="caution">
    <text evidence="9">The sequence shown here is derived from an EMBL/GenBank/DDBJ whole genome shotgun (WGS) entry which is preliminary data.</text>
</comment>
<feature type="transmembrane region" description="Helical" evidence="7">
    <location>
        <begin position="7"/>
        <end position="24"/>
    </location>
</feature>
<feature type="transmembrane region" description="Helical" evidence="7">
    <location>
        <begin position="179"/>
        <end position="201"/>
    </location>
</feature>
<feature type="transmembrane region" description="Helical" evidence="7">
    <location>
        <begin position="148"/>
        <end position="167"/>
    </location>
</feature>
<dbReference type="GO" id="GO:0005886">
    <property type="term" value="C:plasma membrane"/>
    <property type="evidence" value="ECO:0007669"/>
    <property type="project" value="UniProtKB-SubCell"/>
</dbReference>
<dbReference type="InterPro" id="IPR002898">
    <property type="entry name" value="MotA_ExbB_proton_chnl"/>
</dbReference>
<evidence type="ECO:0000256" key="6">
    <source>
        <dbReference type="RuleBase" id="RU004057"/>
    </source>
</evidence>
<evidence type="ECO:0000313" key="9">
    <source>
        <dbReference type="EMBL" id="MBC8432704.1"/>
    </source>
</evidence>
<feature type="domain" description="MotA/TolQ/ExbB proton channel" evidence="8">
    <location>
        <begin position="100"/>
        <end position="216"/>
    </location>
</feature>
<evidence type="ECO:0000313" key="10">
    <source>
        <dbReference type="Proteomes" id="UP000605201"/>
    </source>
</evidence>
<evidence type="ECO:0000256" key="5">
    <source>
        <dbReference type="ARBA" id="ARBA00023136"/>
    </source>
</evidence>
<dbReference type="GO" id="GO:0015031">
    <property type="term" value="P:protein transport"/>
    <property type="evidence" value="ECO:0007669"/>
    <property type="project" value="UniProtKB-KW"/>
</dbReference>
<evidence type="ECO:0000256" key="2">
    <source>
        <dbReference type="ARBA" id="ARBA00022475"/>
    </source>
</evidence>
<dbReference type="PANTHER" id="PTHR30433:SF2">
    <property type="entry name" value="MOTILITY PROTEIN A"/>
    <property type="match status" value="1"/>
</dbReference>
<evidence type="ECO:0000256" key="1">
    <source>
        <dbReference type="ARBA" id="ARBA00004651"/>
    </source>
</evidence>